<dbReference type="InterPro" id="IPR010920">
    <property type="entry name" value="LSM_dom_sf"/>
</dbReference>
<organism evidence="7 8">
    <name type="scientific">Aurantiacibacter gilvus</name>
    <dbReference type="NCBI Taxonomy" id="3139141"/>
    <lineage>
        <taxon>Bacteria</taxon>
        <taxon>Pseudomonadati</taxon>
        <taxon>Pseudomonadota</taxon>
        <taxon>Alphaproteobacteria</taxon>
        <taxon>Sphingomonadales</taxon>
        <taxon>Erythrobacteraceae</taxon>
        <taxon>Aurantiacibacter</taxon>
    </lineage>
</organism>
<evidence type="ECO:0000256" key="5">
    <source>
        <dbReference type="SAM" id="Phobius"/>
    </source>
</evidence>
<dbReference type="InterPro" id="IPR006685">
    <property type="entry name" value="MscS_channel_2nd"/>
</dbReference>
<sequence>MPDAITALFEDNSELLPQLMQALTIASAAIVLALVVHWLVFRGLRRLAKVSDSKADDIVLRRLARPTRYALLALAVVLAARELPMLEAVWQKVAGFVMPALVGWVVIAILNALVETMALSADVSVADNLEARRKRTKLAMFNRLATFVVVFVTVGLMLLSIPGVRDVGLTLVASAGLAGLAVGAAAQPALRSLIAGVQMAATEPINIDDVVIIEGEWGWIEDIRTTYVVVKIWDERRLIVPTTKFLEAPFQNWTKTTAQLLGTVFLYLDPTAKVGPIREEFERQVKANARWDGRVQVVQVTETTRDAKEVRLLMSAKDSPTLFDLRCDIREGITDWITENCPEAFAKTRVLAQADEGMREALLARP</sequence>
<feature type="transmembrane region" description="Helical" evidence="5">
    <location>
        <begin position="20"/>
        <end position="41"/>
    </location>
</feature>
<protein>
    <submittedName>
        <fullName evidence="7">Mechanosensitive ion channel domain-containing protein</fullName>
    </submittedName>
</protein>
<dbReference type="SUPFAM" id="SSF50182">
    <property type="entry name" value="Sm-like ribonucleoproteins"/>
    <property type="match status" value="1"/>
</dbReference>
<dbReference type="PANTHER" id="PTHR30566:SF25">
    <property type="entry name" value="INNER MEMBRANE PROTEIN"/>
    <property type="match status" value="1"/>
</dbReference>
<gene>
    <name evidence="7" type="ORF">AAEO60_08810</name>
</gene>
<feature type="transmembrane region" description="Helical" evidence="5">
    <location>
        <begin position="140"/>
        <end position="161"/>
    </location>
</feature>
<keyword evidence="3 5" id="KW-1133">Transmembrane helix</keyword>
<evidence type="ECO:0000259" key="6">
    <source>
        <dbReference type="Pfam" id="PF00924"/>
    </source>
</evidence>
<feature type="transmembrane region" description="Helical" evidence="5">
    <location>
        <begin position="69"/>
        <end position="90"/>
    </location>
</feature>
<evidence type="ECO:0000256" key="2">
    <source>
        <dbReference type="ARBA" id="ARBA00022692"/>
    </source>
</evidence>
<keyword evidence="8" id="KW-1185">Reference proteome</keyword>
<dbReference type="Proteomes" id="UP001497045">
    <property type="component" value="Unassembled WGS sequence"/>
</dbReference>
<dbReference type="EMBL" id="JBBYHV010000001">
    <property type="protein sequence ID" value="MEL1250769.1"/>
    <property type="molecule type" value="Genomic_DNA"/>
</dbReference>
<keyword evidence="2 5" id="KW-0812">Transmembrane</keyword>
<reference evidence="7 8" key="1">
    <citation type="submission" date="2024-04" db="EMBL/GenBank/DDBJ databases">
        <title>Aurantiacibacter sp. DGU6 16S ribosomal RNA gene Genome sequencing and assembly.</title>
        <authorList>
            <person name="Park S."/>
        </authorList>
    </citation>
    <scope>NUCLEOTIDE SEQUENCE [LARGE SCALE GENOMIC DNA]</scope>
    <source>
        <strain evidence="7 8">DGU6</strain>
    </source>
</reference>
<evidence type="ECO:0000256" key="4">
    <source>
        <dbReference type="ARBA" id="ARBA00023136"/>
    </source>
</evidence>
<dbReference type="Gene3D" id="1.10.287.1260">
    <property type="match status" value="1"/>
</dbReference>
<keyword evidence="4 5" id="KW-0472">Membrane</keyword>
<feature type="domain" description="Mechanosensitive ion channel MscS" evidence="6">
    <location>
        <begin position="190"/>
        <end position="255"/>
    </location>
</feature>
<evidence type="ECO:0000313" key="7">
    <source>
        <dbReference type="EMBL" id="MEL1250769.1"/>
    </source>
</evidence>
<proteinExistence type="predicted"/>
<dbReference type="PANTHER" id="PTHR30566">
    <property type="entry name" value="YNAI-RELATED MECHANOSENSITIVE ION CHANNEL"/>
    <property type="match status" value="1"/>
</dbReference>
<comment type="subcellular location">
    <subcellularLocation>
        <location evidence="1">Membrane</location>
    </subcellularLocation>
</comment>
<evidence type="ECO:0000313" key="8">
    <source>
        <dbReference type="Proteomes" id="UP001497045"/>
    </source>
</evidence>
<accession>A0ABU9IEB9</accession>
<dbReference type="RefSeq" id="WP_341673278.1">
    <property type="nucleotide sequence ID" value="NZ_JBBYHV010000001.1"/>
</dbReference>
<evidence type="ECO:0000256" key="3">
    <source>
        <dbReference type="ARBA" id="ARBA00022989"/>
    </source>
</evidence>
<dbReference type="Gene3D" id="2.30.30.60">
    <property type="match status" value="1"/>
</dbReference>
<dbReference type="Pfam" id="PF00924">
    <property type="entry name" value="MS_channel_2nd"/>
    <property type="match status" value="1"/>
</dbReference>
<comment type="caution">
    <text evidence="7">The sequence shown here is derived from an EMBL/GenBank/DDBJ whole genome shotgun (WGS) entry which is preliminary data.</text>
</comment>
<dbReference type="InterPro" id="IPR023408">
    <property type="entry name" value="MscS_beta-dom_sf"/>
</dbReference>
<evidence type="ECO:0000256" key="1">
    <source>
        <dbReference type="ARBA" id="ARBA00004370"/>
    </source>
</evidence>
<feature type="transmembrane region" description="Helical" evidence="5">
    <location>
        <begin position="96"/>
        <end position="119"/>
    </location>
</feature>
<name>A0ABU9IEB9_9SPHN</name>